<protein>
    <recommendedName>
        <fullName evidence="4">GIY-YIG domain-containing protein</fullName>
    </recommendedName>
</protein>
<organism evidence="2 3">
    <name type="scientific">Dunaliella salina</name>
    <name type="common">Green alga</name>
    <name type="synonym">Protococcus salinus</name>
    <dbReference type="NCBI Taxonomy" id="3046"/>
    <lineage>
        <taxon>Eukaryota</taxon>
        <taxon>Viridiplantae</taxon>
        <taxon>Chlorophyta</taxon>
        <taxon>core chlorophytes</taxon>
        <taxon>Chlorophyceae</taxon>
        <taxon>CS clade</taxon>
        <taxon>Chlamydomonadales</taxon>
        <taxon>Dunaliellaceae</taxon>
        <taxon>Dunaliella</taxon>
    </lineage>
</organism>
<evidence type="ECO:0008006" key="4">
    <source>
        <dbReference type="Google" id="ProtNLM"/>
    </source>
</evidence>
<keyword evidence="3" id="KW-1185">Reference proteome</keyword>
<dbReference type="Gene3D" id="3.40.1440.10">
    <property type="entry name" value="GIY-YIG endonuclease"/>
    <property type="match status" value="1"/>
</dbReference>
<dbReference type="InterPro" id="IPR035901">
    <property type="entry name" value="GIY-YIG_endonuc_sf"/>
</dbReference>
<feature type="compositionally biased region" description="Polar residues" evidence="1">
    <location>
        <begin position="397"/>
        <end position="413"/>
    </location>
</feature>
<feature type="compositionally biased region" description="Pro residues" evidence="1">
    <location>
        <begin position="248"/>
        <end position="275"/>
    </location>
</feature>
<reference evidence="2" key="1">
    <citation type="submission" date="2017-08" db="EMBL/GenBank/DDBJ databases">
        <authorList>
            <person name="Polle J.E."/>
            <person name="Barry K."/>
            <person name="Cushman J."/>
            <person name="Schmutz J."/>
            <person name="Tran D."/>
            <person name="Hathwaick L.T."/>
            <person name="Yim W.C."/>
            <person name="Jenkins J."/>
            <person name="Mckie-Krisberg Z.M."/>
            <person name="Prochnik S."/>
            <person name="Lindquist E."/>
            <person name="Dockter R.B."/>
            <person name="Adam C."/>
            <person name="Molina H."/>
            <person name="Bunkerborg J."/>
            <person name="Jin E."/>
            <person name="Buchheim M."/>
            <person name="Magnuson J."/>
        </authorList>
    </citation>
    <scope>NUCLEOTIDE SEQUENCE</scope>
    <source>
        <strain evidence="2">CCAP 19/18</strain>
    </source>
</reference>
<feature type="region of interest" description="Disordered" evidence="1">
    <location>
        <begin position="391"/>
        <end position="415"/>
    </location>
</feature>
<evidence type="ECO:0000313" key="3">
    <source>
        <dbReference type="Proteomes" id="UP000815325"/>
    </source>
</evidence>
<dbReference type="InterPro" id="IPR036875">
    <property type="entry name" value="Znf_CCHC_sf"/>
</dbReference>
<comment type="caution">
    <text evidence="2">The sequence shown here is derived from an EMBL/GenBank/DDBJ whole genome shotgun (WGS) entry which is preliminary data.</text>
</comment>
<accession>A0ABQ7GUZ0</accession>
<feature type="region of interest" description="Disordered" evidence="1">
    <location>
        <begin position="546"/>
        <end position="590"/>
    </location>
</feature>
<proteinExistence type="predicted"/>
<evidence type="ECO:0000256" key="1">
    <source>
        <dbReference type="SAM" id="MobiDB-lite"/>
    </source>
</evidence>
<name>A0ABQ7GUZ0_DUNSA</name>
<dbReference type="Proteomes" id="UP000815325">
    <property type="component" value="Unassembled WGS sequence"/>
</dbReference>
<sequence length="590" mass="64520">MSAQKGSEGGSIASKRRAWAAQLYELKLTWLEAERKRRVEWMEAKGGELLRLLHEHRIEVQALQDLMSDGGAGHRREALAAAAAEHEAALEALKEQVDVGCMNTSRAPAIVYVLSCECGKFYVGRCVSDRFERRMQEHMGDSPENKAEWTRRYPVIGVIEQQPCWDPLDENMRVLSLMREKGVDNVRGGPWPMCDLGLWRNEIDRQLGSASDKCFYCHSTSHFASECTHKRNAAGKPAAALEQLCMPPSPQARPPTPCTPPPPRFESCPSVPPLQPSSFSPAIRTPDLGLKSAAHPWRRPDSPTKKRPRCRLADRLQPELLADQFSGFSLARAPSLHPSEAGPAKMTLSPSLAMRSISEAQREHGGLCCQRRRSPIQAPISKSWSARHLASGAVSASPDNSNWDQQPRSSSTYPAMPSSCHLLAATAHPLQPAFVPHHSSPDHHACTTFLPDACTTFLPDAGQAHPCANAPRQSVSQTFSQSVAPISKPSQQLSGAAQGCRDAASSIIALDHRHPPNSQHDDLEALCMVQDVFDEDMVEGLGLLGAGKEAEQAPPEGPQDVRHAGLPSHSELLQFDAGQDRRARSSRACE</sequence>
<dbReference type="EMBL" id="MU069579">
    <property type="protein sequence ID" value="KAF5838432.1"/>
    <property type="molecule type" value="Genomic_DNA"/>
</dbReference>
<feature type="region of interest" description="Disordered" evidence="1">
    <location>
        <begin position="248"/>
        <end position="277"/>
    </location>
</feature>
<dbReference type="SUPFAM" id="SSF57756">
    <property type="entry name" value="Retrovirus zinc finger-like domains"/>
    <property type="match status" value="1"/>
</dbReference>
<evidence type="ECO:0000313" key="2">
    <source>
        <dbReference type="EMBL" id="KAF5838432.1"/>
    </source>
</evidence>
<feature type="compositionally biased region" description="Basic and acidic residues" evidence="1">
    <location>
        <begin position="578"/>
        <end position="590"/>
    </location>
</feature>
<gene>
    <name evidence="2" type="ORF">DUNSADRAFT_2900</name>
</gene>